<dbReference type="PANTHER" id="PTHR43107">
    <property type="entry name" value="LONG-CHAIN FATTY ACID TRANSPORT PROTEIN"/>
    <property type="match status" value="1"/>
</dbReference>
<dbReference type="InterPro" id="IPR042099">
    <property type="entry name" value="ANL_N_sf"/>
</dbReference>
<dbReference type="GO" id="GO:0004467">
    <property type="term" value="F:long-chain fatty acid-CoA ligase activity"/>
    <property type="evidence" value="ECO:0007669"/>
    <property type="project" value="TreeGrafter"/>
</dbReference>
<keyword evidence="5" id="KW-1133">Transmembrane helix</keyword>
<dbReference type="GO" id="GO:0044539">
    <property type="term" value="P:long-chain fatty acid import into cell"/>
    <property type="evidence" value="ECO:0007669"/>
    <property type="project" value="TreeGrafter"/>
</dbReference>
<organism evidence="7">
    <name type="scientific">Arcella intermedia</name>
    <dbReference type="NCBI Taxonomy" id="1963864"/>
    <lineage>
        <taxon>Eukaryota</taxon>
        <taxon>Amoebozoa</taxon>
        <taxon>Tubulinea</taxon>
        <taxon>Elardia</taxon>
        <taxon>Arcellinida</taxon>
        <taxon>Sphaerothecina</taxon>
        <taxon>Arcellidae</taxon>
        <taxon>Arcella</taxon>
    </lineage>
</organism>
<name>A0A6B2LGU9_9EUKA</name>
<keyword evidence="3" id="KW-0547">Nucleotide-binding</keyword>
<dbReference type="GO" id="GO:0005524">
    <property type="term" value="F:ATP binding"/>
    <property type="evidence" value="ECO:0007669"/>
    <property type="project" value="UniProtKB-KW"/>
</dbReference>
<evidence type="ECO:0000256" key="2">
    <source>
        <dbReference type="ARBA" id="ARBA00022598"/>
    </source>
</evidence>
<dbReference type="AlphaFoldDB" id="A0A6B2LGU9"/>
<keyword evidence="2" id="KW-0436">Ligase</keyword>
<dbReference type="PANTHER" id="PTHR43107:SF15">
    <property type="entry name" value="FATTY ACID TRANSPORT PROTEIN 3, ISOFORM A"/>
    <property type="match status" value="1"/>
</dbReference>
<keyword evidence="4" id="KW-0067">ATP-binding</keyword>
<evidence type="ECO:0000256" key="3">
    <source>
        <dbReference type="ARBA" id="ARBA00022741"/>
    </source>
</evidence>
<reference evidence="7" key="1">
    <citation type="journal article" date="2020" name="J. Eukaryot. Microbiol.">
        <title>De novo Sequencing, Assembly and Annotation of the Transcriptome for the Free-Living Testate Amoeba Arcella intermedia.</title>
        <authorList>
            <person name="Ribeiro G.M."/>
            <person name="Porfirio-Sousa A.L."/>
            <person name="Maurer-Alcala X.X."/>
            <person name="Katz L.A."/>
            <person name="Lahr D.J.G."/>
        </authorList>
    </citation>
    <scope>NUCLEOTIDE SEQUENCE</scope>
</reference>
<evidence type="ECO:0000256" key="1">
    <source>
        <dbReference type="ARBA" id="ARBA00006432"/>
    </source>
</evidence>
<evidence type="ECO:0000313" key="7">
    <source>
        <dbReference type="EMBL" id="NDV36225.1"/>
    </source>
</evidence>
<keyword evidence="5" id="KW-0812">Transmembrane</keyword>
<comment type="similarity">
    <text evidence="1">Belongs to the ATP-dependent AMP-binding enzyme family.</text>
</comment>
<feature type="domain" description="AMP-dependent synthetase/ligase" evidence="6">
    <location>
        <begin position="7"/>
        <end position="111"/>
    </location>
</feature>
<feature type="transmembrane region" description="Helical" evidence="5">
    <location>
        <begin position="111"/>
        <end position="130"/>
    </location>
</feature>
<protein>
    <recommendedName>
        <fullName evidence="6">AMP-dependent synthetase/ligase domain-containing protein</fullName>
    </recommendedName>
</protein>
<dbReference type="EMBL" id="GIBP01007256">
    <property type="protein sequence ID" value="NDV36225.1"/>
    <property type="molecule type" value="Transcribed_RNA"/>
</dbReference>
<dbReference type="InterPro" id="IPR000873">
    <property type="entry name" value="AMP-dep_synth/lig_dom"/>
</dbReference>
<evidence type="ECO:0000256" key="4">
    <source>
        <dbReference type="ARBA" id="ARBA00022840"/>
    </source>
</evidence>
<evidence type="ECO:0000256" key="5">
    <source>
        <dbReference type="SAM" id="Phobius"/>
    </source>
</evidence>
<dbReference type="GO" id="GO:0005324">
    <property type="term" value="F:long-chain fatty acid transmembrane transporter activity"/>
    <property type="evidence" value="ECO:0007669"/>
    <property type="project" value="TreeGrafter"/>
</dbReference>
<evidence type="ECO:0000259" key="6">
    <source>
        <dbReference type="Pfam" id="PF00501"/>
    </source>
</evidence>
<dbReference type="Gene3D" id="3.40.50.12780">
    <property type="entry name" value="N-terminal domain of ligase-like"/>
    <property type="match status" value="1"/>
</dbReference>
<keyword evidence="5" id="KW-0472">Membrane</keyword>
<proteinExistence type="inferred from homology"/>
<accession>A0A6B2LGU9</accession>
<dbReference type="GO" id="GO:0005886">
    <property type="term" value="C:plasma membrane"/>
    <property type="evidence" value="ECO:0007669"/>
    <property type="project" value="TreeGrafter"/>
</dbReference>
<dbReference type="SUPFAM" id="SSF56801">
    <property type="entry name" value="Acetyl-CoA synthetase-like"/>
    <property type="match status" value="1"/>
</dbReference>
<dbReference type="Pfam" id="PF00501">
    <property type="entry name" value="AMP-binding"/>
    <property type="match status" value="1"/>
</dbReference>
<sequence>MVAGCASWHSGAQFVFRRKFSVSKFWNDCIKYKCTIALYIGELCFYLLEKPEGKEDKAHHVRLMIGNGLRSNIWEKFKDRFNAKQIGEFYSATEGPGVLINQVDKAGSIGYFPKLVILLLGGIPLVNFFLTKSKFYTSKIKYDIEKEEIVKDQNGFCVRCQLGETGQFGTSQFSIEI</sequence>